<evidence type="ECO:0000313" key="5">
    <source>
        <dbReference type="Proteomes" id="UP000294641"/>
    </source>
</evidence>
<gene>
    <name evidence="3" type="ORF">DFR61_1341</name>
    <name evidence="2" type="ORF">NCTC10597_00566</name>
</gene>
<dbReference type="PROSITE" id="PS50887">
    <property type="entry name" value="GGDEF"/>
    <property type="match status" value="1"/>
</dbReference>
<dbReference type="InterPro" id="IPR043128">
    <property type="entry name" value="Rev_trsase/Diguanyl_cyclase"/>
</dbReference>
<dbReference type="OrthoDB" id="9804955at2"/>
<dbReference type="GO" id="GO:0052621">
    <property type="term" value="F:diguanylate cyclase activity"/>
    <property type="evidence" value="ECO:0007669"/>
    <property type="project" value="TreeGrafter"/>
</dbReference>
<reference evidence="2 4" key="1">
    <citation type="submission" date="2018-06" db="EMBL/GenBank/DDBJ databases">
        <authorList>
            <consortium name="Pathogen Informatics"/>
            <person name="Doyle S."/>
        </authorList>
    </citation>
    <scope>NUCLEOTIDE SEQUENCE [LARGE SCALE GENOMIC DNA]</scope>
    <source>
        <strain evidence="2 4">NCTC10597</strain>
    </source>
</reference>
<dbReference type="InterPro" id="IPR000160">
    <property type="entry name" value="GGDEF_dom"/>
</dbReference>
<dbReference type="InterPro" id="IPR050469">
    <property type="entry name" value="Diguanylate_Cyclase"/>
</dbReference>
<dbReference type="PANTHER" id="PTHR45138">
    <property type="entry name" value="REGULATORY COMPONENTS OF SENSORY TRANSDUCTION SYSTEM"/>
    <property type="match status" value="1"/>
</dbReference>
<dbReference type="Pfam" id="PF00990">
    <property type="entry name" value="GGDEF"/>
    <property type="match status" value="1"/>
</dbReference>
<dbReference type="Proteomes" id="UP000294641">
    <property type="component" value="Unassembled WGS sequence"/>
</dbReference>
<dbReference type="EMBL" id="SNZG01000034">
    <property type="protein sequence ID" value="TDR34922.1"/>
    <property type="molecule type" value="Genomic_DNA"/>
</dbReference>
<evidence type="ECO:0000313" key="3">
    <source>
        <dbReference type="EMBL" id="TDR34922.1"/>
    </source>
</evidence>
<protein>
    <submittedName>
        <fullName evidence="3">Diguanylate cyclase (GGDEF)-like protein</fullName>
    </submittedName>
    <submittedName>
        <fullName evidence="2">Response regulator PleD</fullName>
    </submittedName>
</protein>
<evidence type="ECO:0000313" key="4">
    <source>
        <dbReference type="Proteomes" id="UP000254330"/>
    </source>
</evidence>
<evidence type="ECO:0000313" key="2">
    <source>
        <dbReference type="EMBL" id="STX08898.1"/>
    </source>
</evidence>
<dbReference type="RefSeq" id="WP_109350006.1">
    <property type="nucleotide sequence ID" value="NZ_QFVS01000023.1"/>
</dbReference>
<organism evidence="2 4">
    <name type="scientific">Kurthia zopfii</name>
    <dbReference type="NCBI Taxonomy" id="1650"/>
    <lineage>
        <taxon>Bacteria</taxon>
        <taxon>Bacillati</taxon>
        <taxon>Bacillota</taxon>
        <taxon>Bacilli</taxon>
        <taxon>Bacillales</taxon>
        <taxon>Caryophanaceae</taxon>
        <taxon>Kurthia</taxon>
    </lineage>
</organism>
<accession>A0A8B4Q6G4</accession>
<dbReference type="Proteomes" id="UP000254330">
    <property type="component" value="Unassembled WGS sequence"/>
</dbReference>
<keyword evidence="5" id="KW-1185">Reference proteome</keyword>
<dbReference type="InterPro" id="IPR029787">
    <property type="entry name" value="Nucleotide_cyclase"/>
</dbReference>
<dbReference type="SUPFAM" id="SSF55073">
    <property type="entry name" value="Nucleotide cyclase"/>
    <property type="match status" value="1"/>
</dbReference>
<feature type="domain" description="GGDEF" evidence="1">
    <location>
        <begin position="1"/>
        <end position="81"/>
    </location>
</feature>
<dbReference type="Gene3D" id="3.30.70.270">
    <property type="match status" value="1"/>
</dbReference>
<name>A0A8B4Q6G4_9BACL</name>
<evidence type="ECO:0000259" key="1">
    <source>
        <dbReference type="PROSITE" id="PS50887"/>
    </source>
</evidence>
<dbReference type="AlphaFoldDB" id="A0A8B4Q6G4"/>
<dbReference type="PANTHER" id="PTHR45138:SF9">
    <property type="entry name" value="DIGUANYLATE CYCLASE DGCM-RELATED"/>
    <property type="match status" value="1"/>
</dbReference>
<dbReference type="NCBIfam" id="TIGR00254">
    <property type="entry name" value="GGDEF"/>
    <property type="match status" value="1"/>
</dbReference>
<dbReference type="EMBL" id="UGNP01000001">
    <property type="protein sequence ID" value="STX08898.1"/>
    <property type="molecule type" value="Genomic_DNA"/>
</dbReference>
<sequence length="81" mass="8905">MASSSQDTPKEKAVQLASAIQMFIEKEEISEKEQNYGGITVSIGVATMDEWTSFATVNELIDAADQNLYISKKTGKNKVVF</sequence>
<comment type="caution">
    <text evidence="2">The sequence shown here is derived from an EMBL/GenBank/DDBJ whole genome shotgun (WGS) entry which is preliminary data.</text>
</comment>
<proteinExistence type="predicted"/>
<reference evidence="3 5" key="2">
    <citation type="submission" date="2019-03" db="EMBL/GenBank/DDBJ databases">
        <title>Genomic Encyclopedia of Type Strains, Phase IV (KMG-IV): sequencing the most valuable type-strain genomes for metagenomic binning, comparative biology and taxonomic classification.</title>
        <authorList>
            <person name="Goeker M."/>
        </authorList>
    </citation>
    <scope>NUCLEOTIDE SEQUENCE [LARGE SCALE GENOMIC DNA]</scope>
    <source>
        <strain evidence="3 5">DSM 20580</strain>
    </source>
</reference>